<evidence type="ECO:0000256" key="2">
    <source>
        <dbReference type="SAM" id="MobiDB-lite"/>
    </source>
</evidence>
<dbReference type="EC" id="1.-.-.-" evidence="3"/>
<dbReference type="Proteomes" id="UP001596512">
    <property type="component" value="Unassembled WGS sequence"/>
</dbReference>
<dbReference type="PANTHER" id="PTHR43747:SF1">
    <property type="entry name" value="SLR1998 PROTEIN"/>
    <property type="match status" value="1"/>
</dbReference>
<organism evidence="3 4">
    <name type="scientific">Actinokineospora soli</name>
    <dbReference type="NCBI Taxonomy" id="1048753"/>
    <lineage>
        <taxon>Bacteria</taxon>
        <taxon>Bacillati</taxon>
        <taxon>Actinomycetota</taxon>
        <taxon>Actinomycetes</taxon>
        <taxon>Pseudonocardiales</taxon>
        <taxon>Pseudonocardiaceae</taxon>
        <taxon>Actinokineospora</taxon>
    </lineage>
</organism>
<evidence type="ECO:0000256" key="1">
    <source>
        <dbReference type="ARBA" id="ARBA00038396"/>
    </source>
</evidence>
<dbReference type="InterPro" id="IPR036188">
    <property type="entry name" value="FAD/NAD-bd_sf"/>
</dbReference>
<comment type="similarity">
    <text evidence="1">Belongs to the flavin-dependent halogenase family. Bacterial tryptophan halogenase subfamily.</text>
</comment>
<keyword evidence="4" id="KW-1185">Reference proteome</keyword>
<protein>
    <submittedName>
        <fullName evidence="3">NAD(P)/FAD-dependent oxidoreductase</fullName>
        <ecNumber evidence="3">1.-.-.-</ecNumber>
    </submittedName>
</protein>
<sequence length="412" mass="43395">MLDRDTGPVPTTVEAANREWVRATVPQALHSHSFTSLALRHLADGAPHVLDALLDAGATELRLTPDLPFLACRRRTFDQVMSTAAGVEIWRGHRVTGLELDGAPRVTGVRLAGGARLDADLVLDATGRACESRRWLAAAGLPVPDDRVSPSGIACYTRFYRSHDGALPGPLNLGTAAGGAFGTYLAFAHPGDNGTFSVGIGVLPEDRVLRSAHQAAVFDAVVRATPLGAWLDAAYPISPVHAIRFPDNTFRGIATRNPVAGLHAVGDAACITNPLYGRGVALGIAHAFDLAQVLPDADAAAELAEDLLLPWYERAVVDDVDRNRGWRMAVLGQDSPPAPTGHLSFGHASLAAARDPLVAERLAAVRMSVGHPDDFYADLAVRSRIADALAAGPPPSAGPSRPELVELVEEAA</sequence>
<accession>A0ABW2TUS2</accession>
<feature type="region of interest" description="Disordered" evidence="2">
    <location>
        <begin position="390"/>
        <end position="412"/>
    </location>
</feature>
<dbReference type="InterPro" id="IPR050816">
    <property type="entry name" value="Flavin-dep_Halogenase_NPB"/>
</dbReference>
<dbReference type="Gene3D" id="3.50.50.60">
    <property type="entry name" value="FAD/NAD(P)-binding domain"/>
    <property type="match status" value="1"/>
</dbReference>
<reference evidence="4" key="1">
    <citation type="journal article" date="2019" name="Int. J. Syst. Evol. Microbiol.">
        <title>The Global Catalogue of Microorganisms (GCM) 10K type strain sequencing project: providing services to taxonomists for standard genome sequencing and annotation.</title>
        <authorList>
            <consortium name="The Broad Institute Genomics Platform"/>
            <consortium name="The Broad Institute Genome Sequencing Center for Infectious Disease"/>
            <person name="Wu L."/>
            <person name="Ma J."/>
        </authorList>
    </citation>
    <scope>NUCLEOTIDE SEQUENCE [LARGE SCALE GENOMIC DNA]</scope>
    <source>
        <strain evidence="4">JCM 17695</strain>
    </source>
</reference>
<dbReference type="EMBL" id="JBHTEY010000004">
    <property type="protein sequence ID" value="MFC7617221.1"/>
    <property type="molecule type" value="Genomic_DNA"/>
</dbReference>
<gene>
    <name evidence="3" type="ORF">ACFQV2_31175</name>
</gene>
<comment type="caution">
    <text evidence="3">The sequence shown here is derived from an EMBL/GenBank/DDBJ whole genome shotgun (WGS) entry which is preliminary data.</text>
</comment>
<dbReference type="SUPFAM" id="SSF51905">
    <property type="entry name" value="FAD/NAD(P)-binding domain"/>
    <property type="match status" value="1"/>
</dbReference>
<name>A0ABW2TUS2_9PSEU</name>
<keyword evidence="3" id="KW-0560">Oxidoreductase</keyword>
<proteinExistence type="inferred from homology"/>
<evidence type="ECO:0000313" key="3">
    <source>
        <dbReference type="EMBL" id="MFC7617221.1"/>
    </source>
</evidence>
<evidence type="ECO:0000313" key="4">
    <source>
        <dbReference type="Proteomes" id="UP001596512"/>
    </source>
</evidence>
<dbReference type="GO" id="GO:0016491">
    <property type="term" value="F:oxidoreductase activity"/>
    <property type="evidence" value="ECO:0007669"/>
    <property type="project" value="UniProtKB-KW"/>
</dbReference>
<dbReference type="PANTHER" id="PTHR43747">
    <property type="entry name" value="FAD-BINDING PROTEIN"/>
    <property type="match status" value="1"/>
</dbReference>